<accession>A0ABT0NL86</accession>
<evidence type="ECO:0000256" key="4">
    <source>
        <dbReference type="ARBA" id="ARBA00022723"/>
    </source>
</evidence>
<dbReference type="PROSITE" id="PS00482">
    <property type="entry name" value="DIHYDROOROTASE_1"/>
    <property type="match status" value="1"/>
</dbReference>
<reference evidence="8 9" key="1">
    <citation type="submission" date="2022-05" db="EMBL/GenBank/DDBJ databases">
        <title>Genome Resource of Streptomyces lavenduligriseus GA1-1, a Strain with Broad-Spectrum Antifungal Activity against Phytopathogenic Fungi.</title>
        <authorList>
            <person name="Qi D."/>
        </authorList>
    </citation>
    <scope>NUCLEOTIDE SEQUENCE [LARGE SCALE GENOMIC DNA]</scope>
    <source>
        <strain evidence="8 9">GA1-1</strain>
    </source>
</reference>
<keyword evidence="5" id="KW-0378">Hydrolase</keyword>
<feature type="compositionally biased region" description="Basic and acidic residues" evidence="6">
    <location>
        <begin position="316"/>
        <end position="327"/>
    </location>
</feature>
<protein>
    <submittedName>
        <fullName evidence="8">Dihydroorotase family protein</fullName>
    </submittedName>
</protein>
<organism evidence="8 9">
    <name type="scientific">Streptomyces lavenduligriseus</name>
    <dbReference type="NCBI Taxonomy" id="67315"/>
    <lineage>
        <taxon>Bacteria</taxon>
        <taxon>Bacillati</taxon>
        <taxon>Actinomycetota</taxon>
        <taxon>Actinomycetes</taxon>
        <taxon>Kitasatosporales</taxon>
        <taxon>Streptomycetaceae</taxon>
        <taxon>Streptomyces</taxon>
    </lineage>
</organism>
<dbReference type="Gene3D" id="2.30.40.10">
    <property type="entry name" value="Urease, subunit C, domain 1"/>
    <property type="match status" value="1"/>
</dbReference>
<dbReference type="InterPro" id="IPR032466">
    <property type="entry name" value="Metal_Hydrolase"/>
</dbReference>
<dbReference type="NCBIfam" id="TIGR00857">
    <property type="entry name" value="pyrC_multi"/>
    <property type="match status" value="1"/>
</dbReference>
<dbReference type="SUPFAM" id="SSF51556">
    <property type="entry name" value="Metallo-dependent hydrolases"/>
    <property type="match status" value="1"/>
</dbReference>
<evidence type="ECO:0000313" key="8">
    <source>
        <dbReference type="EMBL" id="MCL3992225.1"/>
    </source>
</evidence>
<sequence>MDRLTAYDLLVTDARLVTPEGVRTGALAVAGGRIARILPADAPLPPATRTLDAAGRYVLPGVIDSHVHFRTPGLTHKETWYHGSRAAAAGGVTTVIDMPNTEPPLHSLELAYAKAEMISGQSLVDYRFHFGVREDTVDVLRDLTPRVATSVKVFMTGHHTAPSVIRDPAVLDRIFAVAAERDLRLVLHAEDDGVFSLLDTHRPGPDSYDAYEPHRPRSGGIVAVAKVIDLVRRHGTAAHVLHVSSAEESDLLSAARAAGLPVTYETTPHHLSFTASDTRRLGARIRLSPAIREERDQDCLWRAVVSEQVTTLGSDHAPHTPQEKARPAPDAPPGLPGVQELLTAVFTGLVRRFPDVPLDDHMMLLSRLCAARPAALFGLDERKGALTEGRDADFVVFDPSANWLMSSREAHTKNTWSAYEGWTFTGRVDITVRRGAVIWDSHGFGDPDGQWLDARPLGLETARPATV</sequence>
<dbReference type="PROSITE" id="PS00483">
    <property type="entry name" value="DIHYDROOROTASE_2"/>
    <property type="match status" value="1"/>
</dbReference>
<dbReference type="EMBL" id="JAMCCK010000003">
    <property type="protein sequence ID" value="MCL3992225.1"/>
    <property type="molecule type" value="Genomic_DNA"/>
</dbReference>
<feature type="domain" description="Amidohydrolase-related" evidence="7">
    <location>
        <begin position="57"/>
        <end position="436"/>
    </location>
</feature>
<dbReference type="InterPro" id="IPR006680">
    <property type="entry name" value="Amidohydro-rel"/>
</dbReference>
<proteinExistence type="inferred from homology"/>
<evidence type="ECO:0000256" key="1">
    <source>
        <dbReference type="ARBA" id="ARBA00001947"/>
    </source>
</evidence>
<evidence type="ECO:0000259" key="7">
    <source>
        <dbReference type="Pfam" id="PF01979"/>
    </source>
</evidence>
<evidence type="ECO:0000256" key="5">
    <source>
        <dbReference type="ARBA" id="ARBA00022801"/>
    </source>
</evidence>
<feature type="region of interest" description="Disordered" evidence="6">
    <location>
        <begin position="311"/>
        <end position="336"/>
    </location>
</feature>
<evidence type="ECO:0000256" key="2">
    <source>
        <dbReference type="ARBA" id="ARBA00002368"/>
    </source>
</evidence>
<evidence type="ECO:0000256" key="3">
    <source>
        <dbReference type="ARBA" id="ARBA00010286"/>
    </source>
</evidence>
<comment type="caution">
    <text evidence="8">The sequence shown here is derived from an EMBL/GenBank/DDBJ whole genome shotgun (WGS) entry which is preliminary data.</text>
</comment>
<dbReference type="Gene3D" id="3.20.20.140">
    <property type="entry name" value="Metal-dependent hydrolases"/>
    <property type="match status" value="1"/>
</dbReference>
<evidence type="ECO:0000313" key="9">
    <source>
        <dbReference type="Proteomes" id="UP001202052"/>
    </source>
</evidence>
<keyword evidence="9" id="KW-1185">Reference proteome</keyword>
<dbReference type="InterPro" id="IPR011059">
    <property type="entry name" value="Metal-dep_hydrolase_composite"/>
</dbReference>
<comment type="function">
    <text evidence="2">Catalyzes the reversible cyclization of carbamoyl aspartate to dihydroorotate.</text>
</comment>
<dbReference type="RefSeq" id="WP_249456820.1">
    <property type="nucleotide sequence ID" value="NZ_JAMCCK010000003.1"/>
</dbReference>
<gene>
    <name evidence="8" type="ORF">M4438_01530</name>
</gene>
<dbReference type="Proteomes" id="UP001202052">
    <property type="component" value="Unassembled WGS sequence"/>
</dbReference>
<dbReference type="Pfam" id="PF01979">
    <property type="entry name" value="Amidohydro_1"/>
    <property type="match status" value="1"/>
</dbReference>
<keyword evidence="4" id="KW-0479">Metal-binding</keyword>
<name>A0ABT0NL86_9ACTN</name>
<dbReference type="SUPFAM" id="SSF51338">
    <property type="entry name" value="Composite domain of metallo-dependent hydrolases"/>
    <property type="match status" value="1"/>
</dbReference>
<comment type="cofactor">
    <cofactor evidence="1">
        <name>Zn(2+)</name>
        <dbReference type="ChEBI" id="CHEBI:29105"/>
    </cofactor>
</comment>
<dbReference type="InterPro" id="IPR050138">
    <property type="entry name" value="DHOase/Allantoinase_Hydrolase"/>
</dbReference>
<dbReference type="PANTHER" id="PTHR43668">
    <property type="entry name" value="ALLANTOINASE"/>
    <property type="match status" value="1"/>
</dbReference>
<dbReference type="InterPro" id="IPR002195">
    <property type="entry name" value="Dihydroorotase_CS"/>
</dbReference>
<dbReference type="PANTHER" id="PTHR43668:SF2">
    <property type="entry name" value="ALLANTOINASE"/>
    <property type="match status" value="1"/>
</dbReference>
<comment type="similarity">
    <text evidence="3">Belongs to the metallo-dependent hydrolases superfamily. DHOase family. Class I DHOase subfamily.</text>
</comment>
<evidence type="ECO:0000256" key="6">
    <source>
        <dbReference type="SAM" id="MobiDB-lite"/>
    </source>
</evidence>